<keyword evidence="3" id="KW-1185">Reference proteome</keyword>
<reference evidence="3" key="1">
    <citation type="journal article" date="2019" name="Int. J. Syst. Evol. Microbiol.">
        <title>The Global Catalogue of Microorganisms (GCM) 10K type strain sequencing project: providing services to taxonomists for standard genome sequencing and annotation.</title>
        <authorList>
            <consortium name="The Broad Institute Genomics Platform"/>
            <consortium name="The Broad Institute Genome Sequencing Center for Infectious Disease"/>
            <person name="Wu L."/>
            <person name="Ma J."/>
        </authorList>
    </citation>
    <scope>NUCLEOTIDE SEQUENCE [LARGE SCALE GENOMIC DNA]</scope>
    <source>
        <strain evidence="3">NBRC 108894</strain>
    </source>
</reference>
<sequence length="148" mass="16166">MAHVDQARTQPPSLLRTEPEPLESIGTVAVHEHVGTREQLAQPREAVVGAQVEPREPLAESDLELGAGLRPVRRIDAQHLGTEAGQQPRRDRSGEHACQVEHPQSGERTIRHRPPASRFGGPGIGAPDAGERLARDRRALRVPGPRPR</sequence>
<dbReference type="EMBL" id="BSVB01000001">
    <property type="protein sequence ID" value="GMA96123.1"/>
    <property type="molecule type" value="Genomic_DNA"/>
</dbReference>
<feature type="region of interest" description="Disordered" evidence="1">
    <location>
        <begin position="1"/>
        <end position="22"/>
    </location>
</feature>
<organism evidence="2 3">
    <name type="scientific">Pseudolysinimonas kribbensis</name>
    <dbReference type="NCBI Taxonomy" id="433641"/>
    <lineage>
        <taxon>Bacteria</taxon>
        <taxon>Bacillati</taxon>
        <taxon>Actinomycetota</taxon>
        <taxon>Actinomycetes</taxon>
        <taxon>Micrococcales</taxon>
        <taxon>Microbacteriaceae</taxon>
        <taxon>Pseudolysinimonas</taxon>
    </lineage>
</organism>
<name>A0ABQ6K9C2_9MICO</name>
<feature type="compositionally biased region" description="Basic and acidic residues" evidence="1">
    <location>
        <begin position="129"/>
        <end position="139"/>
    </location>
</feature>
<evidence type="ECO:0000256" key="1">
    <source>
        <dbReference type="SAM" id="MobiDB-lite"/>
    </source>
</evidence>
<proteinExistence type="predicted"/>
<accession>A0ABQ6K9C2</accession>
<evidence type="ECO:0008006" key="4">
    <source>
        <dbReference type="Google" id="ProtNLM"/>
    </source>
</evidence>
<comment type="caution">
    <text evidence="2">The sequence shown here is derived from an EMBL/GenBank/DDBJ whole genome shotgun (WGS) entry which is preliminary data.</text>
</comment>
<feature type="compositionally biased region" description="Basic and acidic residues" evidence="1">
    <location>
        <begin position="88"/>
        <end position="109"/>
    </location>
</feature>
<feature type="region of interest" description="Disordered" evidence="1">
    <location>
        <begin position="36"/>
        <end position="148"/>
    </location>
</feature>
<evidence type="ECO:0000313" key="3">
    <source>
        <dbReference type="Proteomes" id="UP001157034"/>
    </source>
</evidence>
<dbReference type="Proteomes" id="UP001157034">
    <property type="component" value="Unassembled WGS sequence"/>
</dbReference>
<gene>
    <name evidence="2" type="ORF">GCM10025881_29470</name>
</gene>
<evidence type="ECO:0000313" key="2">
    <source>
        <dbReference type="EMBL" id="GMA96123.1"/>
    </source>
</evidence>
<protein>
    <recommendedName>
        <fullName evidence="4">DUF2382 domain-containing protein</fullName>
    </recommendedName>
</protein>